<protein>
    <submittedName>
        <fullName evidence="2">Uncharacterized protein</fullName>
    </submittedName>
</protein>
<dbReference type="Proteomes" id="UP001066276">
    <property type="component" value="Chromosome 3_2"/>
</dbReference>
<name>A0AAV7TGD4_PLEWA</name>
<comment type="caution">
    <text evidence="2">The sequence shown here is derived from an EMBL/GenBank/DDBJ whole genome shotgun (WGS) entry which is preliminary data.</text>
</comment>
<organism evidence="2 3">
    <name type="scientific">Pleurodeles waltl</name>
    <name type="common">Iberian ribbed newt</name>
    <dbReference type="NCBI Taxonomy" id="8319"/>
    <lineage>
        <taxon>Eukaryota</taxon>
        <taxon>Metazoa</taxon>
        <taxon>Chordata</taxon>
        <taxon>Craniata</taxon>
        <taxon>Vertebrata</taxon>
        <taxon>Euteleostomi</taxon>
        <taxon>Amphibia</taxon>
        <taxon>Batrachia</taxon>
        <taxon>Caudata</taxon>
        <taxon>Salamandroidea</taxon>
        <taxon>Salamandridae</taxon>
        <taxon>Pleurodelinae</taxon>
        <taxon>Pleurodeles</taxon>
    </lineage>
</organism>
<feature type="region of interest" description="Disordered" evidence="1">
    <location>
        <begin position="35"/>
        <end position="90"/>
    </location>
</feature>
<evidence type="ECO:0000313" key="2">
    <source>
        <dbReference type="EMBL" id="KAJ1175151.1"/>
    </source>
</evidence>
<feature type="compositionally biased region" description="Pro residues" evidence="1">
    <location>
        <begin position="79"/>
        <end position="88"/>
    </location>
</feature>
<gene>
    <name evidence="2" type="ORF">NDU88_000442</name>
</gene>
<evidence type="ECO:0000313" key="3">
    <source>
        <dbReference type="Proteomes" id="UP001066276"/>
    </source>
</evidence>
<proteinExistence type="predicted"/>
<accession>A0AAV7TGD4</accession>
<feature type="compositionally biased region" description="Basic residues" evidence="1">
    <location>
        <begin position="66"/>
        <end position="76"/>
    </location>
</feature>
<dbReference type="AlphaFoldDB" id="A0AAV7TGD4"/>
<sequence>MVLVARTIRLSNRQSAGSPTLQEYKEAFKRIVSKEARPSEETASATAPLGMLHLARSPGGPSGARWCRRSGKARKPRPPEPSTKPLLPPLSLRAAVLQRGFPASEEPGEQPLPLG</sequence>
<reference evidence="2" key="1">
    <citation type="journal article" date="2022" name="bioRxiv">
        <title>Sequencing and chromosome-scale assembly of the giantPleurodeles waltlgenome.</title>
        <authorList>
            <person name="Brown T."/>
            <person name="Elewa A."/>
            <person name="Iarovenko S."/>
            <person name="Subramanian E."/>
            <person name="Araus A.J."/>
            <person name="Petzold A."/>
            <person name="Susuki M."/>
            <person name="Suzuki K.-i.T."/>
            <person name="Hayashi T."/>
            <person name="Toyoda A."/>
            <person name="Oliveira C."/>
            <person name="Osipova E."/>
            <person name="Leigh N.D."/>
            <person name="Simon A."/>
            <person name="Yun M.H."/>
        </authorList>
    </citation>
    <scope>NUCLEOTIDE SEQUENCE</scope>
    <source>
        <strain evidence="2">20211129_DDA</strain>
        <tissue evidence="2">Liver</tissue>
    </source>
</reference>
<keyword evidence="3" id="KW-1185">Reference proteome</keyword>
<dbReference type="EMBL" id="JANPWB010000006">
    <property type="protein sequence ID" value="KAJ1175151.1"/>
    <property type="molecule type" value="Genomic_DNA"/>
</dbReference>
<evidence type="ECO:0000256" key="1">
    <source>
        <dbReference type="SAM" id="MobiDB-lite"/>
    </source>
</evidence>